<keyword evidence="4 7" id="KW-0812">Transmembrane</keyword>
<dbReference type="Gene3D" id="1.20.1250.20">
    <property type="entry name" value="MFS general substrate transporter like domains"/>
    <property type="match status" value="1"/>
</dbReference>
<evidence type="ECO:0000313" key="10">
    <source>
        <dbReference type="Proteomes" id="UP000601768"/>
    </source>
</evidence>
<evidence type="ECO:0000259" key="8">
    <source>
        <dbReference type="PROSITE" id="PS50850"/>
    </source>
</evidence>
<dbReference type="PANTHER" id="PTHR23517:SF2">
    <property type="entry name" value="MULTIDRUG RESISTANCE PROTEIN MDTH"/>
    <property type="match status" value="1"/>
</dbReference>
<feature type="transmembrane region" description="Helical" evidence="7">
    <location>
        <begin position="40"/>
        <end position="63"/>
    </location>
</feature>
<evidence type="ECO:0000256" key="4">
    <source>
        <dbReference type="ARBA" id="ARBA00022692"/>
    </source>
</evidence>
<evidence type="ECO:0000313" key="9">
    <source>
        <dbReference type="EMBL" id="MBC3766086.1"/>
    </source>
</evidence>
<accession>A0A8J6M4G3</accession>
<dbReference type="PROSITE" id="PS50850">
    <property type="entry name" value="MFS"/>
    <property type="match status" value="1"/>
</dbReference>
<feature type="transmembrane region" description="Helical" evidence="7">
    <location>
        <begin position="75"/>
        <end position="93"/>
    </location>
</feature>
<dbReference type="InterPro" id="IPR054152">
    <property type="entry name" value="YajR_YAM"/>
</dbReference>
<evidence type="ECO:0000256" key="6">
    <source>
        <dbReference type="ARBA" id="ARBA00023136"/>
    </source>
</evidence>
<proteinExistence type="predicted"/>
<evidence type="ECO:0000256" key="7">
    <source>
        <dbReference type="SAM" id="Phobius"/>
    </source>
</evidence>
<dbReference type="InterPro" id="IPR050171">
    <property type="entry name" value="MFS_Transporters"/>
</dbReference>
<dbReference type="GO" id="GO:0005886">
    <property type="term" value="C:plasma membrane"/>
    <property type="evidence" value="ECO:0007669"/>
    <property type="project" value="UniProtKB-SubCell"/>
</dbReference>
<keyword evidence="10" id="KW-1185">Reference proteome</keyword>
<feature type="transmembrane region" description="Helical" evidence="7">
    <location>
        <begin position="131"/>
        <end position="153"/>
    </location>
</feature>
<sequence>MNKLEIKAAISLASIYVLRMLGLFMVMPVLAVLGKSFDDYSPFLVGLAIGGYGLTQAVLQIPMGTLSDRVGRKPVIIGGLMMFVIGSWVAGSADSLTGVVIGRFLQGAGAIAGAVMALAGDVSRDTQRSKMMAIIGISIGFSFYLAVILGPIITSAFGLSGIFYITAILGTLAIPLVKFVVPDAINLAPSRDTLPLIADVKKVLKQGQLMRLNVSVLLLHMLITLLFTQLPGLISKAGWPLEKHWELYLPILILSIAGLGLLMRLSKHLSPARPMQLAIGLLILAFAGFIWMDLSLHILLMLGLLFFIGFNFLEANLPALVSGIAPAGKKGSAMGIYASFQFFGAFLGGTLAGAITQELGGQLVFALALAICIAWLPILSGFNGNNHLKRYTLALDLQHCSAQELAQKLTALSGVKDVTIILEEQTAYLKVEDQHFNLQQAREIAGQSS</sequence>
<feature type="transmembrane region" description="Helical" evidence="7">
    <location>
        <begin position="209"/>
        <end position="227"/>
    </location>
</feature>
<feature type="transmembrane region" description="Helical" evidence="7">
    <location>
        <begin position="12"/>
        <end position="34"/>
    </location>
</feature>
<protein>
    <submittedName>
        <fullName evidence="9">MFS transporter</fullName>
    </submittedName>
</protein>
<reference evidence="9" key="1">
    <citation type="journal article" date="2018" name="Int. J. Syst. Evol. Microbiol.">
        <title>Neptunicella marina gen. nov., sp. nov., isolated from surface seawater.</title>
        <authorList>
            <person name="Liu X."/>
            <person name="Lai Q."/>
            <person name="Du Y."/>
            <person name="Zhang X."/>
            <person name="Liu Z."/>
            <person name="Sun F."/>
            <person name="Shao Z."/>
        </authorList>
    </citation>
    <scope>NUCLEOTIDE SEQUENCE</scope>
    <source>
        <strain evidence="9">S27-2</strain>
    </source>
</reference>
<feature type="transmembrane region" description="Helical" evidence="7">
    <location>
        <begin position="99"/>
        <end position="119"/>
    </location>
</feature>
<evidence type="ECO:0000256" key="5">
    <source>
        <dbReference type="ARBA" id="ARBA00022989"/>
    </source>
</evidence>
<feature type="transmembrane region" description="Helical" evidence="7">
    <location>
        <begin position="247"/>
        <end position="263"/>
    </location>
</feature>
<dbReference type="InterPro" id="IPR011701">
    <property type="entry name" value="MFS"/>
</dbReference>
<name>A0A8J6M4G3_9ALTE</name>
<feature type="transmembrane region" description="Helical" evidence="7">
    <location>
        <begin position="298"/>
        <end position="321"/>
    </location>
</feature>
<evidence type="ECO:0000256" key="1">
    <source>
        <dbReference type="ARBA" id="ARBA00004651"/>
    </source>
</evidence>
<dbReference type="AlphaFoldDB" id="A0A8J6M4G3"/>
<dbReference type="CDD" id="cd17472">
    <property type="entry name" value="MFS_YajR_like"/>
    <property type="match status" value="1"/>
</dbReference>
<dbReference type="Gene3D" id="3.30.70.100">
    <property type="match status" value="1"/>
</dbReference>
<dbReference type="PANTHER" id="PTHR23517">
    <property type="entry name" value="RESISTANCE PROTEIN MDTM, PUTATIVE-RELATED-RELATED"/>
    <property type="match status" value="1"/>
</dbReference>
<keyword evidence="2" id="KW-0813">Transport</keyword>
<feature type="transmembrane region" description="Helical" evidence="7">
    <location>
        <begin position="275"/>
        <end position="292"/>
    </location>
</feature>
<evidence type="ECO:0000256" key="2">
    <source>
        <dbReference type="ARBA" id="ARBA00022448"/>
    </source>
</evidence>
<feature type="domain" description="Major facilitator superfamily (MFS) profile" evidence="8">
    <location>
        <begin position="8"/>
        <end position="387"/>
    </location>
</feature>
<comment type="subcellular location">
    <subcellularLocation>
        <location evidence="1">Cell membrane</location>
        <topology evidence="1">Multi-pass membrane protein</topology>
    </subcellularLocation>
</comment>
<evidence type="ECO:0000256" key="3">
    <source>
        <dbReference type="ARBA" id="ARBA00022475"/>
    </source>
</evidence>
<dbReference type="SUPFAM" id="SSF103473">
    <property type="entry name" value="MFS general substrate transporter"/>
    <property type="match status" value="1"/>
</dbReference>
<dbReference type="InterPro" id="IPR036259">
    <property type="entry name" value="MFS_trans_sf"/>
</dbReference>
<gene>
    <name evidence="9" type="ORF">H8B19_09355</name>
</gene>
<dbReference type="InterPro" id="IPR005829">
    <property type="entry name" value="Sugar_transporter_CS"/>
</dbReference>
<keyword evidence="3" id="KW-1003">Cell membrane</keyword>
<feature type="transmembrane region" description="Helical" evidence="7">
    <location>
        <begin position="333"/>
        <end position="355"/>
    </location>
</feature>
<dbReference type="Proteomes" id="UP000601768">
    <property type="component" value="Unassembled WGS sequence"/>
</dbReference>
<dbReference type="Pfam" id="PF07690">
    <property type="entry name" value="MFS_1"/>
    <property type="match status" value="1"/>
</dbReference>
<dbReference type="GO" id="GO:0022857">
    <property type="term" value="F:transmembrane transporter activity"/>
    <property type="evidence" value="ECO:0007669"/>
    <property type="project" value="InterPro"/>
</dbReference>
<keyword evidence="6 7" id="KW-0472">Membrane</keyword>
<dbReference type="RefSeq" id="WP_186506559.1">
    <property type="nucleotide sequence ID" value="NZ_JACNEP010000006.1"/>
</dbReference>
<comment type="caution">
    <text evidence="9">The sequence shown here is derived from an EMBL/GenBank/DDBJ whole genome shotgun (WGS) entry which is preliminary data.</text>
</comment>
<feature type="transmembrane region" description="Helical" evidence="7">
    <location>
        <begin position="361"/>
        <end position="382"/>
    </location>
</feature>
<dbReference type="EMBL" id="JACNEP010000006">
    <property type="protein sequence ID" value="MBC3766086.1"/>
    <property type="molecule type" value="Genomic_DNA"/>
</dbReference>
<dbReference type="PROSITE" id="PS00216">
    <property type="entry name" value="SUGAR_TRANSPORT_1"/>
    <property type="match status" value="1"/>
</dbReference>
<dbReference type="Pfam" id="PF21987">
    <property type="entry name" value="YajR_YAM"/>
    <property type="match status" value="1"/>
</dbReference>
<keyword evidence="5 7" id="KW-1133">Transmembrane helix</keyword>
<organism evidence="9 10">
    <name type="scientific">Neptunicella marina</name>
    <dbReference type="NCBI Taxonomy" id="2125989"/>
    <lineage>
        <taxon>Bacteria</taxon>
        <taxon>Pseudomonadati</taxon>
        <taxon>Pseudomonadota</taxon>
        <taxon>Gammaproteobacteria</taxon>
        <taxon>Alteromonadales</taxon>
        <taxon>Alteromonadaceae</taxon>
        <taxon>Neptunicella</taxon>
    </lineage>
</organism>
<dbReference type="InterPro" id="IPR020846">
    <property type="entry name" value="MFS_dom"/>
</dbReference>
<reference evidence="9" key="2">
    <citation type="submission" date="2020-08" db="EMBL/GenBank/DDBJ databases">
        <authorList>
            <person name="Lai Q."/>
        </authorList>
    </citation>
    <scope>NUCLEOTIDE SEQUENCE</scope>
    <source>
        <strain evidence="9">S27-2</strain>
    </source>
</reference>
<feature type="transmembrane region" description="Helical" evidence="7">
    <location>
        <begin position="159"/>
        <end position="181"/>
    </location>
</feature>